<gene>
    <name evidence="1" type="ORF">EI545_00575</name>
</gene>
<keyword evidence="2" id="KW-1185">Reference proteome</keyword>
<accession>A0A3S8U1J2</accession>
<reference evidence="1 2" key="1">
    <citation type="submission" date="2018-12" db="EMBL/GenBank/DDBJ databases">
        <title>Complete genome sequencing of Tabrizicola sp. K13M18.</title>
        <authorList>
            <person name="Bae J.-W."/>
        </authorList>
    </citation>
    <scope>NUCLEOTIDE SEQUENCE [LARGE SCALE GENOMIC DNA]</scope>
    <source>
        <strain evidence="1 2">K13M18</strain>
    </source>
</reference>
<protein>
    <submittedName>
        <fullName evidence="1">Uncharacterized protein</fullName>
    </submittedName>
</protein>
<dbReference type="KEGG" id="taw:EI545_00575"/>
<name>A0A3S8U1J2_9RHOB</name>
<dbReference type="RefSeq" id="WP_125323635.1">
    <property type="nucleotide sequence ID" value="NZ_CP034328.1"/>
</dbReference>
<sequence length="68" mass="7405">MTHSKPTDLIRKEADFVEAGLSLQTESLRLLLAEMQALAAVLPHVGKIEPSSAETEAQVEADFDNMPI</sequence>
<proteinExistence type="predicted"/>
<dbReference type="EMBL" id="CP034328">
    <property type="protein sequence ID" value="AZL57466.1"/>
    <property type="molecule type" value="Genomic_DNA"/>
</dbReference>
<dbReference type="Proteomes" id="UP000282002">
    <property type="component" value="Chromosome"/>
</dbReference>
<evidence type="ECO:0000313" key="1">
    <source>
        <dbReference type="EMBL" id="AZL57466.1"/>
    </source>
</evidence>
<organism evidence="1 2">
    <name type="scientific">Tabrizicola piscis</name>
    <dbReference type="NCBI Taxonomy" id="2494374"/>
    <lineage>
        <taxon>Bacteria</taxon>
        <taxon>Pseudomonadati</taxon>
        <taxon>Pseudomonadota</taxon>
        <taxon>Alphaproteobacteria</taxon>
        <taxon>Rhodobacterales</taxon>
        <taxon>Paracoccaceae</taxon>
        <taxon>Tabrizicola</taxon>
    </lineage>
</organism>
<evidence type="ECO:0000313" key="2">
    <source>
        <dbReference type="Proteomes" id="UP000282002"/>
    </source>
</evidence>
<dbReference type="AlphaFoldDB" id="A0A3S8U1J2"/>